<name>A0A0E9MMZ4_9SPHN</name>
<dbReference type="InterPro" id="IPR036388">
    <property type="entry name" value="WH-like_DNA-bd_sf"/>
</dbReference>
<dbReference type="InterPro" id="IPR012318">
    <property type="entry name" value="HTH_CRP"/>
</dbReference>
<dbReference type="InterPro" id="IPR000595">
    <property type="entry name" value="cNMP-bd_dom"/>
</dbReference>
<dbReference type="Gene3D" id="2.60.120.10">
    <property type="entry name" value="Jelly Rolls"/>
    <property type="match status" value="1"/>
</dbReference>
<evidence type="ECO:0000259" key="5">
    <source>
        <dbReference type="PROSITE" id="PS51063"/>
    </source>
</evidence>
<dbReference type="Pfam" id="PF13545">
    <property type="entry name" value="HTH_Crp_2"/>
    <property type="match status" value="1"/>
</dbReference>
<dbReference type="SUPFAM" id="SSF46785">
    <property type="entry name" value="Winged helix' DNA-binding domain"/>
    <property type="match status" value="1"/>
</dbReference>
<keyword evidence="2" id="KW-0238">DNA-binding</keyword>
<sequence length="245" mass="26394">MQDSLSGPSTAGDAVFRLPLFSDLTPELANRLLARAQMVRRRKDAILFAEGAPADQVFILMRGSVELTKLDGGSDCGVMLLSRGDIFSLGAAISDEPHLTSARALSPVILLSMPAEALREEASRSPAIALRLLITLSGQWRTATRHIIDLKCRTAAQRVGAFFLRLVDNRGESADRAELLVPKSRVAARLGISPETLSRSLHTLAEKGLVVRGPQIRVTDRAAVEHFCALTELDGGEAHLGVRAL</sequence>
<dbReference type="SMART" id="SM00100">
    <property type="entry name" value="cNMP"/>
    <property type="match status" value="1"/>
</dbReference>
<dbReference type="STRING" id="1219043.SCH01S_21_00810"/>
<dbReference type="InterPro" id="IPR018490">
    <property type="entry name" value="cNMP-bd_dom_sf"/>
</dbReference>
<dbReference type="PANTHER" id="PTHR24567">
    <property type="entry name" value="CRP FAMILY TRANSCRIPTIONAL REGULATORY PROTEIN"/>
    <property type="match status" value="1"/>
</dbReference>
<keyword evidence="1" id="KW-0805">Transcription regulation</keyword>
<gene>
    <name evidence="6" type="ORF">SCH01S_21_00810</name>
</gene>
<dbReference type="GO" id="GO:0005829">
    <property type="term" value="C:cytosol"/>
    <property type="evidence" value="ECO:0007669"/>
    <property type="project" value="TreeGrafter"/>
</dbReference>
<dbReference type="PROSITE" id="PS51063">
    <property type="entry name" value="HTH_CRP_2"/>
    <property type="match status" value="1"/>
</dbReference>
<evidence type="ECO:0000259" key="4">
    <source>
        <dbReference type="PROSITE" id="PS50042"/>
    </source>
</evidence>
<dbReference type="SMART" id="SM00419">
    <property type="entry name" value="HTH_CRP"/>
    <property type="match status" value="1"/>
</dbReference>
<dbReference type="PANTHER" id="PTHR24567:SF74">
    <property type="entry name" value="HTH-TYPE TRANSCRIPTIONAL REGULATOR ARCR"/>
    <property type="match status" value="1"/>
</dbReference>
<dbReference type="CDD" id="cd00038">
    <property type="entry name" value="CAP_ED"/>
    <property type="match status" value="1"/>
</dbReference>
<dbReference type="PROSITE" id="PS50042">
    <property type="entry name" value="CNMP_BINDING_3"/>
    <property type="match status" value="1"/>
</dbReference>
<evidence type="ECO:0000256" key="1">
    <source>
        <dbReference type="ARBA" id="ARBA00023015"/>
    </source>
</evidence>
<comment type="caution">
    <text evidence="6">The sequence shown here is derived from an EMBL/GenBank/DDBJ whole genome shotgun (WGS) entry which is preliminary data.</text>
</comment>
<keyword evidence="3" id="KW-0804">Transcription</keyword>
<dbReference type="InterPro" id="IPR036390">
    <property type="entry name" value="WH_DNA-bd_sf"/>
</dbReference>
<reference evidence="6 7" key="1">
    <citation type="submission" date="2015-04" db="EMBL/GenBank/DDBJ databases">
        <title>Whole genome shotgun sequence of Sphingomonas changbaiensis NBRC 104936.</title>
        <authorList>
            <person name="Katano-Makiyama Y."/>
            <person name="Hosoyama A."/>
            <person name="Hashimoto M."/>
            <person name="Noguchi M."/>
            <person name="Tsuchikane K."/>
            <person name="Ohji S."/>
            <person name="Yamazoe A."/>
            <person name="Ichikawa N."/>
            <person name="Kimura A."/>
            <person name="Fujita N."/>
        </authorList>
    </citation>
    <scope>NUCLEOTIDE SEQUENCE [LARGE SCALE GENOMIC DNA]</scope>
    <source>
        <strain evidence="6 7">NBRC 104936</strain>
    </source>
</reference>
<evidence type="ECO:0000256" key="2">
    <source>
        <dbReference type="ARBA" id="ARBA00023125"/>
    </source>
</evidence>
<dbReference type="Proteomes" id="UP000033202">
    <property type="component" value="Unassembled WGS sequence"/>
</dbReference>
<accession>A0A0E9MMZ4</accession>
<dbReference type="EMBL" id="BBWU01000021">
    <property type="protein sequence ID" value="GAO38894.1"/>
    <property type="molecule type" value="Genomic_DNA"/>
</dbReference>
<dbReference type="AlphaFoldDB" id="A0A0E9MMZ4"/>
<evidence type="ECO:0000313" key="7">
    <source>
        <dbReference type="Proteomes" id="UP000033202"/>
    </source>
</evidence>
<evidence type="ECO:0000313" key="6">
    <source>
        <dbReference type="EMBL" id="GAO38894.1"/>
    </source>
</evidence>
<dbReference type="Gene3D" id="1.10.10.10">
    <property type="entry name" value="Winged helix-like DNA-binding domain superfamily/Winged helix DNA-binding domain"/>
    <property type="match status" value="1"/>
</dbReference>
<dbReference type="GO" id="GO:0003700">
    <property type="term" value="F:DNA-binding transcription factor activity"/>
    <property type="evidence" value="ECO:0007669"/>
    <property type="project" value="TreeGrafter"/>
</dbReference>
<feature type="domain" description="HTH crp-type" evidence="5">
    <location>
        <begin position="153"/>
        <end position="222"/>
    </location>
</feature>
<dbReference type="SUPFAM" id="SSF51206">
    <property type="entry name" value="cAMP-binding domain-like"/>
    <property type="match status" value="1"/>
</dbReference>
<dbReference type="OrthoDB" id="190787at2"/>
<keyword evidence="7" id="KW-1185">Reference proteome</keyword>
<evidence type="ECO:0000256" key="3">
    <source>
        <dbReference type="ARBA" id="ARBA00023163"/>
    </source>
</evidence>
<dbReference type="GO" id="GO:0003677">
    <property type="term" value="F:DNA binding"/>
    <property type="evidence" value="ECO:0007669"/>
    <property type="project" value="UniProtKB-KW"/>
</dbReference>
<protein>
    <submittedName>
        <fullName evidence="6">Putative CRP/FNR family transcriptional regulator</fullName>
    </submittedName>
</protein>
<organism evidence="6 7">
    <name type="scientific">Sphingomonas changbaiensis NBRC 104936</name>
    <dbReference type="NCBI Taxonomy" id="1219043"/>
    <lineage>
        <taxon>Bacteria</taxon>
        <taxon>Pseudomonadati</taxon>
        <taxon>Pseudomonadota</taxon>
        <taxon>Alphaproteobacteria</taxon>
        <taxon>Sphingomonadales</taxon>
        <taxon>Sphingomonadaceae</taxon>
        <taxon>Sphingomonas</taxon>
    </lineage>
</organism>
<proteinExistence type="predicted"/>
<dbReference type="InterPro" id="IPR014710">
    <property type="entry name" value="RmlC-like_jellyroll"/>
</dbReference>
<dbReference type="Pfam" id="PF00027">
    <property type="entry name" value="cNMP_binding"/>
    <property type="match status" value="1"/>
</dbReference>
<dbReference type="InterPro" id="IPR050397">
    <property type="entry name" value="Env_Response_Regulators"/>
</dbReference>
<feature type="domain" description="Cyclic nucleotide-binding" evidence="4">
    <location>
        <begin position="20"/>
        <end position="120"/>
    </location>
</feature>